<accession>A0ABW0M7Y4</accession>
<organism evidence="2 3">
    <name type="scientific">Paraherbaspirillum soli</name>
    <dbReference type="NCBI Taxonomy" id="631222"/>
    <lineage>
        <taxon>Bacteria</taxon>
        <taxon>Pseudomonadati</taxon>
        <taxon>Pseudomonadota</taxon>
        <taxon>Betaproteobacteria</taxon>
        <taxon>Burkholderiales</taxon>
        <taxon>Oxalobacteraceae</taxon>
        <taxon>Paraherbaspirillum</taxon>
    </lineage>
</organism>
<evidence type="ECO:0000313" key="2">
    <source>
        <dbReference type="EMBL" id="MFC5473157.1"/>
    </source>
</evidence>
<keyword evidence="3" id="KW-1185">Reference proteome</keyword>
<dbReference type="SUPFAM" id="SSF47598">
    <property type="entry name" value="Ribbon-helix-helix"/>
    <property type="match status" value="1"/>
</dbReference>
<dbReference type="Pfam" id="PF22513">
    <property type="entry name" value="FitA-like_RHH"/>
    <property type="match status" value="1"/>
</dbReference>
<proteinExistence type="predicted"/>
<dbReference type="InterPro" id="IPR053853">
    <property type="entry name" value="FitA-like_RHH"/>
</dbReference>
<feature type="domain" description="Antitoxin FitA-like ribbon-helix-helix" evidence="1">
    <location>
        <begin position="2"/>
        <end position="40"/>
    </location>
</feature>
<evidence type="ECO:0000313" key="3">
    <source>
        <dbReference type="Proteomes" id="UP001596045"/>
    </source>
</evidence>
<dbReference type="Proteomes" id="UP001596045">
    <property type="component" value="Unassembled WGS sequence"/>
</dbReference>
<gene>
    <name evidence="2" type="ORF">ACFPM8_04230</name>
</gene>
<evidence type="ECO:0000259" key="1">
    <source>
        <dbReference type="Pfam" id="PF22513"/>
    </source>
</evidence>
<protein>
    <submittedName>
        <fullName evidence="2">Plasmid stabilization protein</fullName>
    </submittedName>
</protein>
<dbReference type="EMBL" id="JBHSMT010000008">
    <property type="protein sequence ID" value="MFC5473157.1"/>
    <property type="molecule type" value="Genomic_DNA"/>
</dbReference>
<dbReference type="InterPro" id="IPR010985">
    <property type="entry name" value="Ribbon_hlx_hlx"/>
</dbReference>
<comment type="caution">
    <text evidence="2">The sequence shown here is derived from an EMBL/GenBank/DDBJ whole genome shotgun (WGS) entry which is preliminary data.</text>
</comment>
<dbReference type="RefSeq" id="WP_378995285.1">
    <property type="nucleotide sequence ID" value="NZ_JBHSMT010000008.1"/>
</dbReference>
<dbReference type="Gene3D" id="1.10.1220.10">
    <property type="entry name" value="Met repressor-like"/>
    <property type="match status" value="1"/>
</dbReference>
<name>A0ABW0M7Y4_9BURK</name>
<reference evidence="3" key="1">
    <citation type="journal article" date="2019" name="Int. J. Syst. Evol. Microbiol.">
        <title>The Global Catalogue of Microorganisms (GCM) 10K type strain sequencing project: providing services to taxonomists for standard genome sequencing and annotation.</title>
        <authorList>
            <consortium name="The Broad Institute Genomics Platform"/>
            <consortium name="The Broad Institute Genome Sequencing Center for Infectious Disease"/>
            <person name="Wu L."/>
            <person name="Ma J."/>
        </authorList>
    </citation>
    <scope>NUCLEOTIDE SEQUENCE [LARGE SCALE GENOMIC DNA]</scope>
    <source>
        <strain evidence="3">JCM 17066</strain>
    </source>
</reference>
<dbReference type="InterPro" id="IPR013321">
    <property type="entry name" value="Arc_rbn_hlx_hlx"/>
</dbReference>
<sequence length="81" mass="9189">MATLTIRNFDDDLKARLRIEAALHQRSMEEEVRVILRRALTKPNEQGGIGSRIHQRFAVLGGAELDLPERQEKPCPADLPE</sequence>